<gene>
    <name evidence="2" type="ORF">GCM10009547_07570</name>
</gene>
<keyword evidence="1" id="KW-0812">Transmembrane</keyword>
<accession>A0ABN1GBR2</accession>
<organism evidence="2 3">
    <name type="scientific">Sporichthya brevicatena</name>
    <dbReference type="NCBI Taxonomy" id="171442"/>
    <lineage>
        <taxon>Bacteria</taxon>
        <taxon>Bacillati</taxon>
        <taxon>Actinomycetota</taxon>
        <taxon>Actinomycetes</taxon>
        <taxon>Sporichthyales</taxon>
        <taxon>Sporichthyaceae</taxon>
        <taxon>Sporichthya</taxon>
    </lineage>
</organism>
<keyword evidence="3" id="KW-1185">Reference proteome</keyword>
<keyword evidence="1" id="KW-0472">Membrane</keyword>
<evidence type="ECO:0000313" key="2">
    <source>
        <dbReference type="EMBL" id="GAA0608105.1"/>
    </source>
</evidence>
<reference evidence="2 3" key="1">
    <citation type="journal article" date="2019" name="Int. J. Syst. Evol. Microbiol.">
        <title>The Global Catalogue of Microorganisms (GCM) 10K type strain sequencing project: providing services to taxonomists for standard genome sequencing and annotation.</title>
        <authorList>
            <consortium name="The Broad Institute Genomics Platform"/>
            <consortium name="The Broad Institute Genome Sequencing Center for Infectious Disease"/>
            <person name="Wu L."/>
            <person name="Ma J."/>
        </authorList>
    </citation>
    <scope>NUCLEOTIDE SEQUENCE [LARGE SCALE GENOMIC DNA]</scope>
    <source>
        <strain evidence="2 3">JCM 10671</strain>
    </source>
</reference>
<feature type="transmembrane region" description="Helical" evidence="1">
    <location>
        <begin position="93"/>
        <end position="117"/>
    </location>
</feature>
<feature type="transmembrane region" description="Helical" evidence="1">
    <location>
        <begin position="204"/>
        <end position="224"/>
    </location>
</feature>
<protein>
    <submittedName>
        <fullName evidence="2">Uncharacterized protein</fullName>
    </submittedName>
</protein>
<comment type="caution">
    <text evidence="2">The sequence shown here is derived from an EMBL/GenBank/DDBJ whole genome shotgun (WGS) entry which is preliminary data.</text>
</comment>
<feature type="transmembrane region" description="Helical" evidence="1">
    <location>
        <begin position="173"/>
        <end position="192"/>
    </location>
</feature>
<feature type="transmembrane region" description="Helical" evidence="1">
    <location>
        <begin position="57"/>
        <end position="81"/>
    </location>
</feature>
<dbReference type="RefSeq" id="WP_344601763.1">
    <property type="nucleotide sequence ID" value="NZ_BAAAHE010000007.1"/>
</dbReference>
<keyword evidence="1" id="KW-1133">Transmembrane helix</keyword>
<sequence length="243" mass="27067">MTSPQSRTFTARLLLCTGPALIFALIVALIPLAHLIPPPAPTKSPEEIADFFASNTTGMRLGCVVMMVFFTFFATWSAVIIAMMRRMEGPVPVLTYAALACVGAGTVFFTIAPLTWAVAAFRPGDYAPETVRALNDWAWFSILFSWPPFAIFCTLIAVAVFTDRNGLLPRWVGYYNLWEAIFLVPFALIAFFKTGPFAWNGLFGFYLPTASFCVWMAVMSWALWPATKFRSPETFKERPLLSV</sequence>
<name>A0ABN1GBR2_9ACTN</name>
<dbReference type="Proteomes" id="UP001500957">
    <property type="component" value="Unassembled WGS sequence"/>
</dbReference>
<evidence type="ECO:0000256" key="1">
    <source>
        <dbReference type="SAM" id="Phobius"/>
    </source>
</evidence>
<evidence type="ECO:0000313" key="3">
    <source>
        <dbReference type="Proteomes" id="UP001500957"/>
    </source>
</evidence>
<proteinExistence type="predicted"/>
<dbReference type="EMBL" id="BAAAHE010000007">
    <property type="protein sequence ID" value="GAA0608105.1"/>
    <property type="molecule type" value="Genomic_DNA"/>
</dbReference>
<feature type="transmembrane region" description="Helical" evidence="1">
    <location>
        <begin position="137"/>
        <end position="161"/>
    </location>
</feature>
<feature type="transmembrane region" description="Helical" evidence="1">
    <location>
        <begin position="12"/>
        <end position="37"/>
    </location>
</feature>